<evidence type="ECO:0000256" key="1">
    <source>
        <dbReference type="ARBA" id="ARBA00022630"/>
    </source>
</evidence>
<dbReference type="PANTHER" id="PTHR42877:SF4">
    <property type="entry name" value="FAD_NAD(P)-BINDING DOMAIN-CONTAINING PROTEIN-RELATED"/>
    <property type="match status" value="1"/>
</dbReference>
<dbReference type="PRINTS" id="PR00411">
    <property type="entry name" value="PNDRDTASEI"/>
</dbReference>
<keyword evidence="4" id="KW-0812">Transmembrane</keyword>
<dbReference type="InterPro" id="IPR020946">
    <property type="entry name" value="Flavin_mOase-like"/>
</dbReference>
<sequence length="304" mass="34606">MIINTKRKVDKTDLKVKNIDVLVIGAGFSGVCAGIKLLEKGISNFRIYNKTRGIGGTWWDNTYPGAVCDVPSHLYCYSFEPNPNWSRKYPAQGEIKTYIEHCVTKYGLTPHIHHGKKIVKLMFDEIAGLWNVIFEDRNIVKARHIINGSGGLHVPSIPDFPGRETFDGAGMHTARWDHSVDMHGKRIAIIGTAASAIQVVPEMAKIGKEVFVFQRTPNYVAPRKDREYTTMEKIIFSKVPFLAKLYRWFIFMRMELLLFPITKKNSPRGNKIGNLIKQYIRATVNDKNIHASLEPDYKLGCKRI</sequence>
<dbReference type="PANTHER" id="PTHR42877">
    <property type="entry name" value="L-ORNITHINE N(5)-MONOOXYGENASE-RELATED"/>
    <property type="match status" value="1"/>
</dbReference>
<evidence type="ECO:0000256" key="4">
    <source>
        <dbReference type="SAM" id="Phobius"/>
    </source>
</evidence>
<evidence type="ECO:0000313" key="5">
    <source>
        <dbReference type="EMBL" id="SVC51858.1"/>
    </source>
</evidence>
<dbReference type="SUPFAM" id="SSF51905">
    <property type="entry name" value="FAD/NAD(P)-binding domain"/>
    <property type="match status" value="1"/>
</dbReference>
<dbReference type="GO" id="GO:0004499">
    <property type="term" value="F:N,N-dimethylaniline monooxygenase activity"/>
    <property type="evidence" value="ECO:0007669"/>
    <property type="project" value="InterPro"/>
</dbReference>
<dbReference type="Pfam" id="PF00743">
    <property type="entry name" value="FMO-like"/>
    <property type="match status" value="1"/>
</dbReference>
<evidence type="ECO:0000256" key="3">
    <source>
        <dbReference type="ARBA" id="ARBA00023002"/>
    </source>
</evidence>
<evidence type="ECO:0008006" key="6">
    <source>
        <dbReference type="Google" id="ProtNLM"/>
    </source>
</evidence>
<dbReference type="EMBL" id="UINC01095624">
    <property type="protein sequence ID" value="SVC51858.1"/>
    <property type="molecule type" value="Genomic_DNA"/>
</dbReference>
<feature type="non-terminal residue" evidence="5">
    <location>
        <position position="304"/>
    </location>
</feature>
<dbReference type="AlphaFoldDB" id="A0A382MTW7"/>
<dbReference type="GO" id="GO:0050661">
    <property type="term" value="F:NADP binding"/>
    <property type="evidence" value="ECO:0007669"/>
    <property type="project" value="InterPro"/>
</dbReference>
<keyword evidence="4" id="KW-0472">Membrane</keyword>
<protein>
    <recommendedName>
        <fullName evidence="6">FAD/NAD(P)-binding domain-containing protein</fullName>
    </recommendedName>
</protein>
<dbReference type="GO" id="GO:0050660">
    <property type="term" value="F:flavin adenine dinucleotide binding"/>
    <property type="evidence" value="ECO:0007669"/>
    <property type="project" value="InterPro"/>
</dbReference>
<feature type="transmembrane region" description="Helical" evidence="4">
    <location>
        <begin position="21"/>
        <end position="38"/>
    </location>
</feature>
<keyword evidence="4" id="KW-1133">Transmembrane helix</keyword>
<keyword evidence="3" id="KW-0560">Oxidoreductase</keyword>
<evidence type="ECO:0000256" key="2">
    <source>
        <dbReference type="ARBA" id="ARBA00022827"/>
    </source>
</evidence>
<dbReference type="Gene3D" id="3.50.50.60">
    <property type="entry name" value="FAD/NAD(P)-binding domain"/>
    <property type="match status" value="1"/>
</dbReference>
<reference evidence="5" key="1">
    <citation type="submission" date="2018-05" db="EMBL/GenBank/DDBJ databases">
        <authorList>
            <person name="Lanie J.A."/>
            <person name="Ng W.-L."/>
            <person name="Kazmierczak K.M."/>
            <person name="Andrzejewski T.M."/>
            <person name="Davidsen T.M."/>
            <person name="Wayne K.J."/>
            <person name="Tettelin H."/>
            <person name="Glass J.I."/>
            <person name="Rusch D."/>
            <person name="Podicherti R."/>
            <person name="Tsui H.-C.T."/>
            <person name="Winkler M.E."/>
        </authorList>
    </citation>
    <scope>NUCLEOTIDE SEQUENCE</scope>
</reference>
<dbReference type="InterPro" id="IPR051209">
    <property type="entry name" value="FAD-bind_Monooxygenase_sf"/>
</dbReference>
<keyword evidence="2" id="KW-0274">FAD</keyword>
<proteinExistence type="predicted"/>
<dbReference type="InterPro" id="IPR036188">
    <property type="entry name" value="FAD/NAD-bd_sf"/>
</dbReference>
<gene>
    <name evidence="5" type="ORF">METZ01_LOCUS304712</name>
</gene>
<keyword evidence="1" id="KW-0285">Flavoprotein</keyword>
<accession>A0A382MTW7</accession>
<name>A0A382MTW7_9ZZZZ</name>
<organism evidence="5">
    <name type="scientific">marine metagenome</name>
    <dbReference type="NCBI Taxonomy" id="408172"/>
    <lineage>
        <taxon>unclassified sequences</taxon>
        <taxon>metagenomes</taxon>
        <taxon>ecological metagenomes</taxon>
    </lineage>
</organism>